<proteinExistence type="predicted"/>
<accession>A0A449B188</accession>
<feature type="coiled-coil region" evidence="1">
    <location>
        <begin position="1392"/>
        <end position="1419"/>
    </location>
</feature>
<organism evidence="2 3">
    <name type="scientific">Mycoplasmopsis citelli</name>
    <dbReference type="NCBI Taxonomy" id="171281"/>
    <lineage>
        <taxon>Bacteria</taxon>
        <taxon>Bacillati</taxon>
        <taxon>Mycoplasmatota</taxon>
        <taxon>Mycoplasmoidales</taxon>
        <taxon>Metamycoplasmataceae</taxon>
        <taxon>Mycoplasmopsis</taxon>
    </lineage>
</organism>
<reference evidence="2 3" key="1">
    <citation type="submission" date="2019-01" db="EMBL/GenBank/DDBJ databases">
        <authorList>
            <consortium name="Pathogen Informatics"/>
        </authorList>
    </citation>
    <scope>NUCLEOTIDE SEQUENCE [LARGE SCALE GENOMIC DNA]</scope>
    <source>
        <strain evidence="2 3">NCTC10181</strain>
    </source>
</reference>
<name>A0A449B188_9BACT</name>
<keyword evidence="3" id="KW-1185">Reference proteome</keyword>
<feature type="coiled-coil region" evidence="1">
    <location>
        <begin position="801"/>
        <end position="838"/>
    </location>
</feature>
<sequence>MKKANKAVTSLGIATGITGAGAIASVGTVLSLHNNYTNSPKQTYFFVELKNQVDKTTAQLKKLSKSEKNNKEIKDLYLEVDYANQLLANENSSIAKMLQQRNKLRHSSPKALLNVAKDSDEEKNLLEEYYSLIKDVDFQSSIKNAKEKVLSQLSTPNKQDALKAFYEVVDPLIEQQNDFSIGLETKIWNNHEQLIKNITTKFSSQEKSALFSTIDQILNLLNQPQYSRDALVEYEKVYDQMIAKLSKDKEKSNKSLNNFLENVIKVRNEVIDLKANESLKNNFLDRIDNYKNQALSPTPTLALDKDKEISYLNDLVNNQLQTIIKETPDTNKLLQTLSSSLNNLKSISNDSQIQKLVNLQIQKIQNNPKETQGDILNSIVQATNLVSSVKNIENLINSIKSQIGQYLNNKTLSNIDADSFSDSLSSIINSDFDNIDQYLEKLNSLHNDIYDNDLLASLFRNSLSKLNEQVLDSLIKGFNIDKKSLSEINLEINKLLDSNPSVKQLNEALWIQSNKLREINRIELKNWYDFAQSFITVDDDNLIAIDIKNQLKFLNKQAETLIPINSTAIREDLQRLIKLYQEARAKIHISEGYEKALLQFTQTKNSISKVFANENKEINSPFGQNLFNQAQELRKQSQITTQNPTLTNKQKEAKFKEISNSLNNLAITSVNWKQLENLVTLGDETLDSSKDKKAEQAYLESEILKIKAAKNSILRTLNNAANVNNLDDLIDQITQAIRDYKDKQAEYQSTKAPLENTKEINDTFAPYSVNGNPTQMQKKILDKLAQYQEQLALTTLSNTQREQTNQQIAQLMDTLQSAKDLEVKNNTLKALVKDTEHNDYSNFAPTSEFNKAKQINNEVDSFIETLFNPNFDKNQINAKIVELNNSHEALSLAISVALLKKTNKEIQDNKVSDPNLMNKGPYLDINTSIESINTETNNLIDSPTKTQVQVDELNNQIKNYLKLAQALKLSATLLAQVDESNSSIAYTTLVNAITNKPLSGNRNEPINSLIKFGDSLSVIDFKTRILKDEIAKTQSRIEAQNHLKTLQNVYTSSERNRAIFDHAISVYDVKTQSYEEQIGQFYNSKGNLVALRDEIDFYIQNATDQKNEIEKAWDAALSLKNSKKTEYDGQKNADGLRTTTHTDKVFADFDSLKDAANTNGKKTTLTAQLLAKLNELPLAYAKDAFMQDSSNLADKLNPFSSYSSEIQNAYSNSWKGIISNWINALKTTVNNYTQTSDLVKIKQDYQKLSALNSLITQFKVVFDYFGKNSQSNPNQSNLQVLTNQRPNNTLFAQLNNKTPYQGTDNDLYTKTPESILNLRNQIRDVYFDNVSLEEAKASELEKIKNYLAEVDGKLNAQNNHIDSSLKTQIDTKINNLITQTNAVQHRNELINIDNLLGEVQFKENNLKQLAITTKQAENLVSANPNIPSDQVGKQSIINDISNIYNAYKNSYLSLNSLELISKEQNLQEQMALFNKFVQVYSLVQSEKTKIPMLYHQGTGAQGTPQEGKTKFETYFNNLTTILNTTPITQTKLFNVENTVNSLNNLISIQNEKLNTQNQVLSDHTDNYNNFEYKTGMHANYGFDTDAQKLADIILKSIPDTAKTASEISTVLIPNLVNEFQNQYDLYLARKNSLELLYKNTPTDKGIKTKEVEILYQTGTNHVDSEFNDLKTKADEFFHTQAQTISNATSKAQMDQAIRNAVEIDVFFDKYKQIAHLITQANAKINSLTTLDSSVQNHANVTASKTKLQEQINIGLSNYYTSKDNVALDRNILLLDTYTARLTLAITIAKVQKDLNDFNSNPGNAEYLSVDAKAPLLAIINESFNELANNSNLETKEDYNRLEEKYITGSTDNSYTIAFINSQILQANIYKAQQYFNTYKNHQNTNSNYEPQDIQVLYTQLEAKITEATIILKANPHNEAEKIRISSEIYNSHSGVLDQILKAETEKAKRDFALHLSLSKYIDNHFPNANNSPLLADYKSVALDPLESIDISSASKLETFNENLINAHEKYINQRVAIFKWQAHRYASYKNKFNDFYTLLNSQNTNGASQSFIFETTGITQDDLNAFGEAINPTAADTLHTNAQSYALKASESDANIKTFLAQNNADDIINNLTNVADEFFNYYQNLISIKSIPSILIKISNLSRIKEQLTDLSSTENVRKALIDTHLQTTELETKINDFLSEINVLTIDSQSDIKNEIDESNVSFTTDTPANITIQRQTYFDKYKNIVVALAKAKEKLLNLVFGSNNTDQNTLQKLLNKFLTGLSGFEGRANLNNLLKYLASSDQANPNIAPDQDKFTLVKSEYSKLVTPSLTSITELNNLTPSTASDIDIFSTITNGFDLAYKLFKWTTDPNNTNLFFEYLTQKNGGKFNYEDIIAKTSTTLESFKNTLQGTSVHEEDITIDGVAYKAKKINSYINAQGEGIIGNLFEKFNILKGNDSIFNTNNVEVFAYKSSTDPNAEYVQSRLTADPKIRRGFIQLYFRFTEPNSVNDNNSAFSNAHSFGVKFENIGINFKTIDTFSITKDNISDEDHLNAPLFTAEEAGWNNLEAPARIFSAFNKYSLVKAIQNNTYFYSEDITENIDAPPSTTTTSSPYFRIKVKLTGTYKGYTQVGNQIFWRTLNPNFVSDEGLQYQNKTDYSRKLIGTADQQTYDWVNQYQYKYNASTDQGKNLLFLPFVIGIPMTNGNADGTVLMVITWQILNRFDKNLTSNPQNITLGGTPDVLRHVFFFRRSNSGKNNNATRNDTNFYHYVMNKIGYRDLEGLSFKALNKKRSQNGSRLWPVDGLIQTIENISGKDKGIGESDFTNAIGSNGFFNIKFKVH</sequence>
<protein>
    <submittedName>
        <fullName evidence="2">Uncharacterized protein</fullName>
    </submittedName>
</protein>
<dbReference type="OrthoDB" id="393345at2"/>
<feature type="coiled-coil region" evidence="1">
    <location>
        <begin position="723"/>
        <end position="750"/>
    </location>
</feature>
<feature type="coiled-coil region" evidence="1">
    <location>
        <begin position="242"/>
        <end position="293"/>
    </location>
</feature>
<keyword evidence="1" id="KW-0175">Coiled coil</keyword>
<evidence type="ECO:0000256" key="1">
    <source>
        <dbReference type="SAM" id="Coils"/>
    </source>
</evidence>
<gene>
    <name evidence="2" type="ORF">NCTC10181_00199</name>
</gene>
<evidence type="ECO:0000313" key="2">
    <source>
        <dbReference type="EMBL" id="VEU74362.1"/>
    </source>
</evidence>
<dbReference type="RefSeq" id="WP_129725203.1">
    <property type="nucleotide sequence ID" value="NZ_LR215036.1"/>
</dbReference>
<dbReference type="EMBL" id="LR215036">
    <property type="protein sequence ID" value="VEU74362.1"/>
    <property type="molecule type" value="Genomic_DNA"/>
</dbReference>
<dbReference type="KEGG" id="mcit:NCTC10181_00199"/>
<dbReference type="Proteomes" id="UP000290985">
    <property type="component" value="Chromosome"/>
</dbReference>
<evidence type="ECO:0000313" key="3">
    <source>
        <dbReference type="Proteomes" id="UP000290985"/>
    </source>
</evidence>